<dbReference type="AlphaFoldDB" id="A0A6A7A3X7"/>
<proteinExistence type="predicted"/>
<keyword evidence="2" id="KW-1185">Reference proteome</keyword>
<evidence type="ECO:0000313" key="2">
    <source>
        <dbReference type="Proteomes" id="UP000799424"/>
    </source>
</evidence>
<sequence>MEGRGVHGNASLANVGPTMASARKVTKEKFGNRKKCDTCMFLSRGAGRGCIPQANKACRDRFNFSDRPYCCWTPGIPATFVAGEKSLGNSFQEVDSRGDTDNIRRRGVLCGRRGWTGTALLAAEPITLEIDAGEERDEEDLRSWQVPRIKQMRPTKIGWTGEH</sequence>
<evidence type="ECO:0000313" key="1">
    <source>
        <dbReference type="EMBL" id="KAF2827459.1"/>
    </source>
</evidence>
<dbReference type="EMBL" id="MU006224">
    <property type="protein sequence ID" value="KAF2827459.1"/>
    <property type="molecule type" value="Genomic_DNA"/>
</dbReference>
<protein>
    <submittedName>
        <fullName evidence="1">Uncharacterized protein</fullName>
    </submittedName>
</protein>
<dbReference type="Proteomes" id="UP000799424">
    <property type="component" value="Unassembled WGS sequence"/>
</dbReference>
<dbReference type="OrthoDB" id="4788824at2759"/>
<accession>A0A6A7A3X7</accession>
<reference evidence="1" key="1">
    <citation type="journal article" date="2020" name="Stud. Mycol.">
        <title>101 Dothideomycetes genomes: a test case for predicting lifestyles and emergence of pathogens.</title>
        <authorList>
            <person name="Haridas S."/>
            <person name="Albert R."/>
            <person name="Binder M."/>
            <person name="Bloem J."/>
            <person name="Labutti K."/>
            <person name="Salamov A."/>
            <person name="Andreopoulos B."/>
            <person name="Baker S."/>
            <person name="Barry K."/>
            <person name="Bills G."/>
            <person name="Bluhm B."/>
            <person name="Cannon C."/>
            <person name="Castanera R."/>
            <person name="Culley D."/>
            <person name="Daum C."/>
            <person name="Ezra D."/>
            <person name="Gonzalez J."/>
            <person name="Henrissat B."/>
            <person name="Kuo A."/>
            <person name="Liang C."/>
            <person name="Lipzen A."/>
            <person name="Lutzoni F."/>
            <person name="Magnuson J."/>
            <person name="Mondo S."/>
            <person name="Nolan M."/>
            <person name="Ohm R."/>
            <person name="Pangilinan J."/>
            <person name="Park H.-J."/>
            <person name="Ramirez L."/>
            <person name="Alfaro M."/>
            <person name="Sun H."/>
            <person name="Tritt A."/>
            <person name="Yoshinaga Y."/>
            <person name="Zwiers L.-H."/>
            <person name="Turgeon B."/>
            <person name="Goodwin S."/>
            <person name="Spatafora J."/>
            <person name="Crous P."/>
            <person name="Grigoriev I."/>
        </authorList>
    </citation>
    <scope>NUCLEOTIDE SEQUENCE</scope>
    <source>
        <strain evidence="1">CBS 113818</strain>
    </source>
</reference>
<organism evidence="1 2">
    <name type="scientific">Ophiobolus disseminans</name>
    <dbReference type="NCBI Taxonomy" id="1469910"/>
    <lineage>
        <taxon>Eukaryota</taxon>
        <taxon>Fungi</taxon>
        <taxon>Dikarya</taxon>
        <taxon>Ascomycota</taxon>
        <taxon>Pezizomycotina</taxon>
        <taxon>Dothideomycetes</taxon>
        <taxon>Pleosporomycetidae</taxon>
        <taxon>Pleosporales</taxon>
        <taxon>Pleosporineae</taxon>
        <taxon>Phaeosphaeriaceae</taxon>
        <taxon>Ophiobolus</taxon>
    </lineage>
</organism>
<name>A0A6A7A3X7_9PLEO</name>
<gene>
    <name evidence="1" type="ORF">CC86DRAFT_455115</name>
</gene>